<reference evidence="2 3" key="1">
    <citation type="submission" date="2017-01" db="EMBL/GenBank/DDBJ databases">
        <title>Genome sequencing of Rhodoferax fermentans JCM 7819.</title>
        <authorList>
            <person name="Kim Y.J."/>
            <person name="Farh M.E.-A."/>
            <person name="Yang D.-C."/>
        </authorList>
    </citation>
    <scope>NUCLEOTIDE SEQUENCE [LARGE SCALE GENOMIC DNA]</scope>
    <source>
        <strain evidence="2 3">JCM 7819</strain>
    </source>
</reference>
<sequence length="249" mass="26809">MCGVTSMSESVDWLADGCPYSHRFQDRYHSCTGGLVQAQGVFLRGCGLPQGWHGRDHFTVLETGFGLGQNFLATWAAWLADPQRCKHLHFVSVEAYPVAAADLVRAAQAAEAGLRDLHTPIAPLAEELASVWQNLSPGVHHFDFSQGRVQLTLAVGDVAQMLPQLDGVADAVFLDGFSPSINPDMWSAATLQAVALLCRPGTTLATYTIARRVRDGLKTAGFSVKKCPGLPPKRDRLEAVFIGSPHSGT</sequence>
<feature type="domain" description="MnmC-like methyltransferase" evidence="1">
    <location>
        <begin position="122"/>
        <end position="240"/>
    </location>
</feature>
<organism evidence="2 3">
    <name type="scientific">Rhodoferax fermentans</name>
    <dbReference type="NCBI Taxonomy" id="28066"/>
    <lineage>
        <taxon>Bacteria</taxon>
        <taxon>Pseudomonadati</taxon>
        <taxon>Pseudomonadota</taxon>
        <taxon>Betaproteobacteria</taxon>
        <taxon>Burkholderiales</taxon>
        <taxon>Comamonadaceae</taxon>
        <taxon>Rhodoferax</taxon>
    </lineage>
</organism>
<evidence type="ECO:0000259" key="1">
    <source>
        <dbReference type="Pfam" id="PF05430"/>
    </source>
</evidence>
<protein>
    <recommendedName>
        <fullName evidence="1">MnmC-like methyltransferase domain-containing protein</fullName>
    </recommendedName>
</protein>
<dbReference type="AlphaFoldDB" id="A0A1T1AST3"/>
<dbReference type="NCBIfam" id="NF033855">
    <property type="entry name" value="tRNA_MNMC2"/>
    <property type="match status" value="1"/>
</dbReference>
<dbReference type="PANTHER" id="PTHR39963:SF1">
    <property type="entry name" value="MNMC-LIKE METHYLTRANSFERASE DOMAIN-CONTAINING PROTEIN"/>
    <property type="match status" value="1"/>
</dbReference>
<dbReference type="InterPro" id="IPR047785">
    <property type="entry name" value="tRNA_MNMC2"/>
</dbReference>
<dbReference type="PANTHER" id="PTHR39963">
    <property type="entry name" value="SLL0983 PROTEIN"/>
    <property type="match status" value="1"/>
</dbReference>
<dbReference type="Pfam" id="PF05430">
    <property type="entry name" value="Methyltransf_30"/>
    <property type="match status" value="1"/>
</dbReference>
<accession>A0A1T1AST3</accession>
<dbReference type="InterPro" id="IPR008471">
    <property type="entry name" value="MnmC-like_methylTransf"/>
</dbReference>
<dbReference type="GO" id="GO:0016645">
    <property type="term" value="F:oxidoreductase activity, acting on the CH-NH group of donors"/>
    <property type="evidence" value="ECO:0007669"/>
    <property type="project" value="InterPro"/>
</dbReference>
<name>A0A1T1AST3_RHOFE</name>
<dbReference type="EMBL" id="MTJN01000002">
    <property type="protein sequence ID" value="OOV07172.1"/>
    <property type="molecule type" value="Genomic_DNA"/>
</dbReference>
<evidence type="ECO:0000313" key="2">
    <source>
        <dbReference type="EMBL" id="OOV07172.1"/>
    </source>
</evidence>
<dbReference type="STRING" id="28066.RF819_10925"/>
<keyword evidence="3" id="KW-1185">Reference proteome</keyword>
<dbReference type="InterPro" id="IPR029063">
    <property type="entry name" value="SAM-dependent_MTases_sf"/>
</dbReference>
<dbReference type="GO" id="GO:0004808">
    <property type="term" value="F:tRNA (5-methylaminomethyl-2-thiouridylate)(34)-methyltransferase activity"/>
    <property type="evidence" value="ECO:0007669"/>
    <property type="project" value="InterPro"/>
</dbReference>
<evidence type="ECO:0000313" key="3">
    <source>
        <dbReference type="Proteomes" id="UP000190750"/>
    </source>
</evidence>
<dbReference type="SUPFAM" id="SSF53335">
    <property type="entry name" value="S-adenosyl-L-methionine-dependent methyltransferases"/>
    <property type="match status" value="1"/>
</dbReference>
<comment type="caution">
    <text evidence="2">The sequence shown here is derived from an EMBL/GenBank/DDBJ whole genome shotgun (WGS) entry which is preliminary data.</text>
</comment>
<dbReference type="Proteomes" id="UP000190750">
    <property type="component" value="Unassembled WGS sequence"/>
</dbReference>
<proteinExistence type="predicted"/>
<gene>
    <name evidence="2" type="ORF">RF819_10925</name>
</gene>
<dbReference type="Gene3D" id="3.40.50.150">
    <property type="entry name" value="Vaccinia Virus protein VP39"/>
    <property type="match status" value="1"/>
</dbReference>